<dbReference type="InterPro" id="IPR001623">
    <property type="entry name" value="DnaJ_domain"/>
</dbReference>
<name>A0A8H4QCT7_9HYPO</name>
<accession>A0A8H4QCT7</accession>
<dbReference type="AlphaFoldDB" id="A0A8H4QCT7"/>
<dbReference type="PROSITE" id="PS50076">
    <property type="entry name" value="DNAJ_2"/>
    <property type="match status" value="1"/>
</dbReference>
<feature type="compositionally biased region" description="Pro residues" evidence="2">
    <location>
        <begin position="94"/>
        <end position="109"/>
    </location>
</feature>
<reference evidence="5 6" key="1">
    <citation type="journal article" date="2020" name="G3 (Bethesda)">
        <title>Genetic Underpinnings of Host Manipulation by Ophiocordyceps as Revealed by Comparative Transcriptomics.</title>
        <authorList>
            <person name="Will I."/>
            <person name="Das B."/>
            <person name="Trinh T."/>
            <person name="Brachmann A."/>
            <person name="Ohm R.A."/>
            <person name="de Bekker C."/>
        </authorList>
    </citation>
    <scope>NUCLEOTIDE SEQUENCE [LARGE SCALE GENOMIC DNA]</scope>
    <source>
        <strain evidence="5 6">EC05</strain>
    </source>
</reference>
<dbReference type="InterPro" id="IPR051938">
    <property type="entry name" value="Apopto_cytoskel_mod"/>
</dbReference>
<evidence type="ECO:0000256" key="1">
    <source>
        <dbReference type="ARBA" id="ARBA00023186"/>
    </source>
</evidence>
<organism evidence="5 6">
    <name type="scientific">Ophiocordyceps camponoti-floridani</name>
    <dbReference type="NCBI Taxonomy" id="2030778"/>
    <lineage>
        <taxon>Eukaryota</taxon>
        <taxon>Fungi</taxon>
        <taxon>Dikarya</taxon>
        <taxon>Ascomycota</taxon>
        <taxon>Pezizomycotina</taxon>
        <taxon>Sordariomycetes</taxon>
        <taxon>Hypocreomycetidae</taxon>
        <taxon>Hypocreales</taxon>
        <taxon>Ophiocordycipitaceae</taxon>
        <taxon>Ophiocordyceps</taxon>
    </lineage>
</organism>
<gene>
    <name evidence="5" type="ORF">GQ602_000710</name>
</gene>
<evidence type="ECO:0000256" key="3">
    <source>
        <dbReference type="SAM" id="Phobius"/>
    </source>
</evidence>
<keyword evidence="3" id="KW-0812">Transmembrane</keyword>
<evidence type="ECO:0000256" key="2">
    <source>
        <dbReference type="SAM" id="MobiDB-lite"/>
    </source>
</evidence>
<keyword evidence="6" id="KW-1185">Reference proteome</keyword>
<dbReference type="PRINTS" id="PR00625">
    <property type="entry name" value="JDOMAIN"/>
</dbReference>
<evidence type="ECO:0000313" key="6">
    <source>
        <dbReference type="Proteomes" id="UP000562929"/>
    </source>
</evidence>
<dbReference type="Pfam" id="PF00226">
    <property type="entry name" value="DnaJ"/>
    <property type="match status" value="1"/>
</dbReference>
<feature type="domain" description="J" evidence="4">
    <location>
        <begin position="27"/>
        <end position="91"/>
    </location>
</feature>
<feature type="region of interest" description="Disordered" evidence="2">
    <location>
        <begin position="90"/>
        <end position="112"/>
    </location>
</feature>
<feature type="region of interest" description="Disordered" evidence="2">
    <location>
        <begin position="128"/>
        <end position="174"/>
    </location>
</feature>
<dbReference type="OrthoDB" id="10250354at2759"/>
<sequence length="252" mass="28005">MTPIITARPTLYRSIRLLHTSPPKATDLYARLGVKRDASAAEIKRSFYALSKTHHPDVNPSPTASSSFSLLADAYAILSDPPRRAAYDATLPAAFPPPPRRRPPGPFRGPAPSFYRNGGWGIHASVRRRAHQESTGFAARVRASRRGRGDDGDGGKGGRKQPGMGPGQEPLSERAGNLNFDWEGHARTHKREDHRRWERMRRAVDEDGTEFEPQLSLAGNFCVLAAILGVALGGPFVYLYVLRYKRRRRDLD</sequence>
<feature type="transmembrane region" description="Helical" evidence="3">
    <location>
        <begin position="217"/>
        <end position="241"/>
    </location>
</feature>
<dbReference type="SMART" id="SM00271">
    <property type="entry name" value="DnaJ"/>
    <property type="match status" value="1"/>
</dbReference>
<dbReference type="InterPro" id="IPR018253">
    <property type="entry name" value="DnaJ_domain_CS"/>
</dbReference>
<dbReference type="PANTHER" id="PTHR44145:SF3">
    <property type="entry name" value="DNAJ HOMOLOG SUBFAMILY A MEMBER 3, MITOCHONDRIAL"/>
    <property type="match status" value="1"/>
</dbReference>
<keyword evidence="1" id="KW-0143">Chaperone</keyword>
<dbReference type="EMBL" id="JAACLJ010000001">
    <property type="protein sequence ID" value="KAF4595097.1"/>
    <property type="molecule type" value="Genomic_DNA"/>
</dbReference>
<dbReference type="PANTHER" id="PTHR44145">
    <property type="entry name" value="DNAJ HOMOLOG SUBFAMILY A MEMBER 3, MITOCHONDRIAL"/>
    <property type="match status" value="1"/>
</dbReference>
<evidence type="ECO:0000259" key="4">
    <source>
        <dbReference type="PROSITE" id="PS50076"/>
    </source>
</evidence>
<dbReference type="InterPro" id="IPR036869">
    <property type="entry name" value="J_dom_sf"/>
</dbReference>
<evidence type="ECO:0000313" key="5">
    <source>
        <dbReference type="EMBL" id="KAF4595097.1"/>
    </source>
</evidence>
<comment type="caution">
    <text evidence="5">The sequence shown here is derived from an EMBL/GenBank/DDBJ whole genome shotgun (WGS) entry which is preliminary data.</text>
</comment>
<dbReference type="Gene3D" id="1.10.287.110">
    <property type="entry name" value="DnaJ domain"/>
    <property type="match status" value="1"/>
</dbReference>
<keyword evidence="3" id="KW-0472">Membrane</keyword>
<dbReference type="Proteomes" id="UP000562929">
    <property type="component" value="Unassembled WGS sequence"/>
</dbReference>
<dbReference type="CDD" id="cd06257">
    <property type="entry name" value="DnaJ"/>
    <property type="match status" value="1"/>
</dbReference>
<dbReference type="PROSITE" id="PS00636">
    <property type="entry name" value="DNAJ_1"/>
    <property type="match status" value="1"/>
</dbReference>
<proteinExistence type="predicted"/>
<protein>
    <submittedName>
        <fullName evidence="5">Heat shock protein DnaJ</fullName>
    </submittedName>
</protein>
<keyword evidence="5" id="KW-0346">Stress response</keyword>
<keyword evidence="3" id="KW-1133">Transmembrane helix</keyword>
<dbReference type="SUPFAM" id="SSF46565">
    <property type="entry name" value="Chaperone J-domain"/>
    <property type="match status" value="1"/>
</dbReference>
<feature type="compositionally biased region" description="Basic and acidic residues" evidence="2">
    <location>
        <begin position="147"/>
        <end position="156"/>
    </location>
</feature>